<feature type="domain" description="Apple" evidence="3">
    <location>
        <begin position="269"/>
        <end position="356"/>
    </location>
</feature>
<evidence type="ECO:0000313" key="5">
    <source>
        <dbReference type="Proteomes" id="UP000041254"/>
    </source>
</evidence>
<dbReference type="InterPro" id="IPR003609">
    <property type="entry name" value="Pan_app"/>
</dbReference>
<dbReference type="Gene3D" id="3.50.4.10">
    <property type="entry name" value="Hepatocyte Growth Factor"/>
    <property type="match status" value="2"/>
</dbReference>
<sequence>MKPMRVLECLVTLSPLLLSPALAADGLLRNADVESPEGRVLRQKAVNAKLQAIGDKEKADVEHDEPLLGSQAETEGSKKKDGYEADYKETDEKAKNGTTAQQPKKVRPMQGGRERPADYDYDKEEENYDDLDIPLNTTYVYDPKKYELPKSIVYEDEDEDDDDDTPLPKEDPAIQIDTDLAQSEDCWTWGMIDFKGNTRPATDEATAAASPRDCMFACRADPQCLRWTFTEDPRNCTLKGTAKGDPIIATKDVVMNSKVVHGGVNSVNCIKGAGCWTYGVNTTAADLPAEHVDIEILSKITNVAQCASFCDSTTKCLSFAYAPGQGCRLKGEAPDLEKITVADDSGAVVGGKPSLCTRRSQAAGEELTRYCKCLSPSAANATEAECKRWGKGGRFAEEAKVNHKVSVTYEGVLIGEDSITLSAAEIHDLSPAYLQCQRLCSDMDGEGGRERCQAFSVEGRRAPSVDTFISTECKLWSHVVEARGCGTSFLDCYSGVMCERAPLNDWPPSTEGDSYAMLVEAERAKRRRSNARWMYVEGEDLDDSRKYVTHRR</sequence>
<keyword evidence="2" id="KW-0732">Signal</keyword>
<dbReference type="Pfam" id="PF00024">
    <property type="entry name" value="PAN_1"/>
    <property type="match status" value="2"/>
</dbReference>
<feature type="compositionally biased region" description="Basic and acidic residues" evidence="1">
    <location>
        <begin position="75"/>
        <end position="95"/>
    </location>
</feature>
<gene>
    <name evidence="4" type="ORF">Vbra_16821</name>
</gene>
<dbReference type="VEuPathDB" id="CryptoDB:Vbra_16821"/>
<evidence type="ECO:0000313" key="4">
    <source>
        <dbReference type="EMBL" id="CEM22550.1"/>
    </source>
</evidence>
<keyword evidence="5" id="KW-1185">Reference proteome</keyword>
<feature type="compositionally biased region" description="Acidic residues" evidence="1">
    <location>
        <begin position="154"/>
        <end position="165"/>
    </location>
</feature>
<reference evidence="4 5" key="1">
    <citation type="submission" date="2014-11" db="EMBL/GenBank/DDBJ databases">
        <authorList>
            <person name="Zhu J."/>
            <person name="Qi W."/>
            <person name="Song R."/>
        </authorList>
    </citation>
    <scope>NUCLEOTIDE SEQUENCE [LARGE SCALE GENOMIC DNA]</scope>
</reference>
<evidence type="ECO:0000256" key="1">
    <source>
        <dbReference type="SAM" id="MobiDB-lite"/>
    </source>
</evidence>
<feature type="signal peptide" evidence="2">
    <location>
        <begin position="1"/>
        <end position="23"/>
    </location>
</feature>
<accession>A0A0G4G2P6</accession>
<dbReference type="PROSITE" id="PS50948">
    <property type="entry name" value="PAN"/>
    <property type="match status" value="1"/>
</dbReference>
<feature type="chain" id="PRO_5005189893" description="Apple domain-containing protein" evidence="2">
    <location>
        <begin position="24"/>
        <end position="552"/>
    </location>
</feature>
<feature type="region of interest" description="Disordered" evidence="1">
    <location>
        <begin position="154"/>
        <end position="173"/>
    </location>
</feature>
<dbReference type="AlphaFoldDB" id="A0A0G4G2P6"/>
<protein>
    <recommendedName>
        <fullName evidence="3">Apple domain-containing protein</fullName>
    </recommendedName>
</protein>
<organism evidence="4 5">
    <name type="scientific">Vitrella brassicaformis (strain CCMP3155)</name>
    <dbReference type="NCBI Taxonomy" id="1169540"/>
    <lineage>
        <taxon>Eukaryota</taxon>
        <taxon>Sar</taxon>
        <taxon>Alveolata</taxon>
        <taxon>Colpodellida</taxon>
        <taxon>Vitrellaceae</taxon>
        <taxon>Vitrella</taxon>
    </lineage>
</organism>
<dbReference type="InParanoid" id="A0A0G4G2P6"/>
<name>A0A0G4G2P6_VITBC</name>
<feature type="compositionally biased region" description="Basic and acidic residues" evidence="1">
    <location>
        <begin position="54"/>
        <end position="66"/>
    </location>
</feature>
<dbReference type="EMBL" id="CDMY01000553">
    <property type="protein sequence ID" value="CEM22550.1"/>
    <property type="molecule type" value="Genomic_DNA"/>
</dbReference>
<evidence type="ECO:0000259" key="3">
    <source>
        <dbReference type="PROSITE" id="PS50948"/>
    </source>
</evidence>
<evidence type="ECO:0000256" key="2">
    <source>
        <dbReference type="SAM" id="SignalP"/>
    </source>
</evidence>
<dbReference type="Proteomes" id="UP000041254">
    <property type="component" value="Unassembled WGS sequence"/>
</dbReference>
<feature type="region of interest" description="Disordered" evidence="1">
    <location>
        <begin position="53"/>
        <end position="129"/>
    </location>
</feature>
<proteinExistence type="predicted"/>